<dbReference type="GO" id="GO:0006508">
    <property type="term" value="P:proteolysis"/>
    <property type="evidence" value="ECO:0007669"/>
    <property type="project" value="UniProtKB-KW"/>
</dbReference>
<evidence type="ECO:0000256" key="5">
    <source>
        <dbReference type="ARBA" id="ARBA00022438"/>
    </source>
</evidence>
<dbReference type="PRINTS" id="PR00919">
    <property type="entry name" value="THERMOPTASE"/>
</dbReference>
<dbReference type="GO" id="GO:0004177">
    <property type="term" value="F:aminopeptidase activity"/>
    <property type="evidence" value="ECO:0007669"/>
    <property type="project" value="UniProtKB-KW"/>
</dbReference>
<dbReference type="PANTHER" id="PTHR34448">
    <property type="entry name" value="AMINOPEPTIDASE"/>
    <property type="match status" value="1"/>
</dbReference>
<keyword evidence="5 10" id="KW-0031">Aminopeptidase</keyword>
<name>A0AAW4YD15_STAAU</name>
<comment type="cofactor">
    <cofactor evidence="2">
        <name>Mg(2+)</name>
        <dbReference type="ChEBI" id="CHEBI:18420"/>
    </cofactor>
</comment>
<evidence type="ECO:0000256" key="4">
    <source>
        <dbReference type="ARBA" id="ARBA00008236"/>
    </source>
</evidence>
<dbReference type="InterPro" id="IPR052170">
    <property type="entry name" value="M29_Exopeptidase"/>
</dbReference>
<dbReference type="GO" id="GO:0046872">
    <property type="term" value="F:metal ion binding"/>
    <property type="evidence" value="ECO:0007669"/>
    <property type="project" value="UniProtKB-KW"/>
</dbReference>
<evidence type="ECO:0000256" key="2">
    <source>
        <dbReference type="ARBA" id="ARBA00001946"/>
    </source>
</evidence>
<dbReference type="SUPFAM" id="SSF144052">
    <property type="entry name" value="Thermophilic metalloprotease-like"/>
    <property type="match status" value="1"/>
</dbReference>
<comment type="similarity">
    <text evidence="4">Belongs to the peptidase M29 family.</text>
</comment>
<comment type="cofactor">
    <cofactor evidence="3">
        <name>Zn(2+)</name>
        <dbReference type="ChEBI" id="CHEBI:29105"/>
    </cofactor>
</comment>
<feature type="non-terminal residue" evidence="10">
    <location>
        <position position="223"/>
    </location>
</feature>
<evidence type="ECO:0000313" key="11">
    <source>
        <dbReference type="Proteomes" id="UP001200271"/>
    </source>
</evidence>
<dbReference type="PANTHER" id="PTHR34448:SF3">
    <property type="entry name" value="AMINOPEPTIDASE AMPS"/>
    <property type="match status" value="1"/>
</dbReference>
<proteinExistence type="inferred from homology"/>
<accession>A0AAW4YD15</accession>
<keyword evidence="7" id="KW-0479">Metal-binding</keyword>
<reference evidence="10" key="2">
    <citation type="submission" date="2023-08" db="EMBL/GenBank/DDBJ databases">
        <authorList>
            <person name="Zhao H."/>
            <person name="Wang X."/>
        </authorList>
    </citation>
    <scope>NUCLEOTIDE SEQUENCE</scope>
    <source>
        <strain evidence="10">NC-4</strain>
    </source>
</reference>
<evidence type="ECO:0000256" key="8">
    <source>
        <dbReference type="ARBA" id="ARBA00022801"/>
    </source>
</evidence>
<dbReference type="InterPro" id="IPR035097">
    <property type="entry name" value="M29_N-terminal"/>
</dbReference>
<evidence type="ECO:0000256" key="3">
    <source>
        <dbReference type="ARBA" id="ARBA00001947"/>
    </source>
</evidence>
<evidence type="ECO:0000256" key="9">
    <source>
        <dbReference type="ARBA" id="ARBA00023049"/>
    </source>
</evidence>
<protein>
    <submittedName>
        <fullName evidence="10">Aminopeptidase</fullName>
    </submittedName>
</protein>
<keyword evidence="8" id="KW-0378">Hydrolase</keyword>
<gene>
    <name evidence="10" type="ORF">LB359_18750</name>
</gene>
<keyword evidence="9" id="KW-0482">Metalloprotease</keyword>
<dbReference type="GO" id="GO:0008237">
    <property type="term" value="F:metallopeptidase activity"/>
    <property type="evidence" value="ECO:0007669"/>
    <property type="project" value="UniProtKB-KW"/>
</dbReference>
<dbReference type="EMBL" id="JAIUEN010000689">
    <property type="protein sequence ID" value="MCE3364259.1"/>
    <property type="molecule type" value="Genomic_DNA"/>
</dbReference>
<evidence type="ECO:0000256" key="1">
    <source>
        <dbReference type="ARBA" id="ARBA00001941"/>
    </source>
</evidence>
<dbReference type="InterPro" id="IPR000787">
    <property type="entry name" value="Peptidase_M29"/>
</dbReference>
<evidence type="ECO:0000313" key="10">
    <source>
        <dbReference type="EMBL" id="MCE3364259.1"/>
    </source>
</evidence>
<dbReference type="Gene3D" id="3.40.1830.10">
    <property type="entry name" value="Thermophilic metalloprotease (M29)"/>
    <property type="match status" value="1"/>
</dbReference>
<comment type="caution">
    <text evidence="10">The sequence shown here is derived from an EMBL/GenBank/DDBJ whole genome shotgun (WGS) entry which is preliminary data.</text>
</comment>
<evidence type="ECO:0000256" key="7">
    <source>
        <dbReference type="ARBA" id="ARBA00022723"/>
    </source>
</evidence>
<organism evidence="10 11">
    <name type="scientific">Staphylococcus aureus</name>
    <dbReference type="NCBI Taxonomy" id="1280"/>
    <lineage>
        <taxon>Bacteria</taxon>
        <taxon>Bacillati</taxon>
        <taxon>Bacillota</taxon>
        <taxon>Bacilli</taxon>
        <taxon>Bacillales</taxon>
        <taxon>Staphylococcaceae</taxon>
        <taxon>Staphylococcus</taxon>
    </lineage>
</organism>
<evidence type="ECO:0000256" key="6">
    <source>
        <dbReference type="ARBA" id="ARBA00022670"/>
    </source>
</evidence>
<dbReference type="Pfam" id="PF02073">
    <property type="entry name" value="Peptidase_M29"/>
    <property type="match status" value="1"/>
</dbReference>
<dbReference type="AlphaFoldDB" id="A0AAW4YD15"/>
<comment type="cofactor">
    <cofactor evidence="1">
        <name>Co(2+)</name>
        <dbReference type="ChEBI" id="CHEBI:48828"/>
    </cofactor>
</comment>
<keyword evidence="6" id="KW-0645">Protease</keyword>
<reference evidence="10" key="1">
    <citation type="journal article" date="2021" name="Front Med (Lausanne)">
        <title>The Prevalence and Determinants of Fusidic Acid Resistance Among Methicillin-Resistant Staphylococcus aureus Clinical Isolates in China.</title>
        <authorList>
            <person name="Zhao H."/>
            <person name="Wang X."/>
            <person name="Wang B."/>
            <person name="Xu Y."/>
            <person name="Rao L."/>
            <person name="Wan B."/>
            <person name="Guo Y."/>
            <person name="Wu X."/>
            <person name="Yu J."/>
            <person name="Chen L."/>
            <person name="Li M."/>
            <person name="Yu F."/>
        </authorList>
    </citation>
    <scope>NUCLEOTIDE SEQUENCE</scope>
    <source>
        <strain evidence="10">NC-4</strain>
    </source>
</reference>
<sequence length="223" mass="25835">MKDYKQKLQQYAELLVKVGMNVQPKQPVFIRASVETLELTHLIVEEAYNCGASDVRVAYNDPTLNRLKFEYEPVEFFANNAIKSYDVEERMDYVKRGAANLALISEDPDLMNGIDSKKLQAFQQQNSRAFKGYMERVQKNQFAWVVAAFPSKAWAKRVYPELPIEEAYAKFIDEVFEIVRIDGNDPVENWRQHIANLSVYAQKLQQKNYHALHYVSEGTDLTV</sequence>
<dbReference type="Proteomes" id="UP001200271">
    <property type="component" value="Unassembled WGS sequence"/>
</dbReference>